<reference evidence="1 2" key="1">
    <citation type="journal article" date="2015" name="Genome Announc.">
        <title>Draft Genome Sequence of Filamentous Marine Cyanobacterium Lyngbya confervoides Strain BDU141951.</title>
        <authorList>
            <person name="Chandrababunaidu M.M."/>
            <person name="Sen D."/>
            <person name="Tripathy S."/>
        </authorList>
    </citation>
    <scope>NUCLEOTIDE SEQUENCE [LARGE SCALE GENOMIC DNA]</scope>
    <source>
        <strain evidence="1 2">BDU141951</strain>
    </source>
</reference>
<accession>A0ABD4SZM3</accession>
<evidence type="ECO:0000313" key="2">
    <source>
        <dbReference type="Proteomes" id="UP000031561"/>
    </source>
</evidence>
<proteinExistence type="predicted"/>
<protein>
    <submittedName>
        <fullName evidence="1">Uncharacterized protein</fullName>
    </submittedName>
</protein>
<organism evidence="1 2">
    <name type="scientific">Lyngbya confervoides BDU141951</name>
    <dbReference type="NCBI Taxonomy" id="1574623"/>
    <lineage>
        <taxon>Bacteria</taxon>
        <taxon>Bacillati</taxon>
        <taxon>Cyanobacteriota</taxon>
        <taxon>Cyanophyceae</taxon>
        <taxon>Oscillatoriophycideae</taxon>
        <taxon>Oscillatoriales</taxon>
        <taxon>Microcoleaceae</taxon>
        <taxon>Lyngbya</taxon>
    </lineage>
</organism>
<dbReference type="EMBL" id="JTHE03000023">
    <property type="protein sequence ID" value="MCM1981917.1"/>
    <property type="molecule type" value="Genomic_DNA"/>
</dbReference>
<sequence>MLKLIYTETGMILERVENTLESVIGQRLKLALSLGESFYLEPSSATILLTLEAKGYQALARVVQSDPAITTSVLDPDCVEVTLTGNWLAATAETESGIFLASLSQQTEQLLQSYWEGSELQVA</sequence>
<name>A0ABD4SZM3_9CYAN</name>
<dbReference type="NCBIfam" id="NF045647">
    <property type="entry name" value="alr0857_fam"/>
    <property type="match status" value="1"/>
</dbReference>
<dbReference type="InterPro" id="IPR054664">
    <property type="entry name" value="Alr0857-like"/>
</dbReference>
<keyword evidence="2" id="KW-1185">Reference proteome</keyword>
<comment type="caution">
    <text evidence="1">The sequence shown here is derived from an EMBL/GenBank/DDBJ whole genome shotgun (WGS) entry which is preliminary data.</text>
</comment>
<dbReference type="AlphaFoldDB" id="A0ABD4SZM3"/>
<dbReference type="RefSeq" id="WP_166280118.1">
    <property type="nucleotide sequence ID" value="NZ_JTHE03000023.1"/>
</dbReference>
<gene>
    <name evidence="1" type="ORF">QQ91_0003600</name>
</gene>
<dbReference type="Proteomes" id="UP000031561">
    <property type="component" value="Unassembled WGS sequence"/>
</dbReference>
<evidence type="ECO:0000313" key="1">
    <source>
        <dbReference type="EMBL" id="MCM1981917.1"/>
    </source>
</evidence>